<dbReference type="PROSITE" id="PS00041">
    <property type="entry name" value="HTH_ARAC_FAMILY_1"/>
    <property type="match status" value="1"/>
</dbReference>
<dbReference type="InterPro" id="IPR003313">
    <property type="entry name" value="AraC-bd"/>
</dbReference>
<dbReference type="SMART" id="SM00342">
    <property type="entry name" value="HTH_ARAC"/>
    <property type="match status" value="1"/>
</dbReference>
<dbReference type="InterPro" id="IPR018060">
    <property type="entry name" value="HTH_AraC"/>
</dbReference>
<protein>
    <submittedName>
        <fullName evidence="6">AraC-like DNA-binding protein</fullName>
    </submittedName>
</protein>
<dbReference type="GO" id="GO:0043565">
    <property type="term" value="F:sequence-specific DNA binding"/>
    <property type="evidence" value="ECO:0007669"/>
    <property type="project" value="InterPro"/>
</dbReference>
<proteinExistence type="predicted"/>
<dbReference type="EMBL" id="QEKH01000021">
    <property type="protein sequence ID" value="PVY39337.1"/>
    <property type="molecule type" value="Genomic_DNA"/>
</dbReference>
<dbReference type="SUPFAM" id="SSF46689">
    <property type="entry name" value="Homeodomain-like"/>
    <property type="match status" value="2"/>
</dbReference>
<reference evidence="6 7" key="1">
    <citation type="submission" date="2018-04" db="EMBL/GenBank/DDBJ databases">
        <title>Genomic Encyclopedia of Type Strains, Phase IV (KMG-IV): sequencing the most valuable type-strain genomes for metagenomic binning, comparative biology and taxonomic classification.</title>
        <authorList>
            <person name="Goeker M."/>
        </authorList>
    </citation>
    <scope>NUCLEOTIDE SEQUENCE [LARGE SCALE GENOMIC DNA]</scope>
    <source>
        <strain evidence="6 7">DSM 14823</strain>
    </source>
</reference>
<keyword evidence="3" id="KW-0010">Activator</keyword>
<name>A0A2U1ASU3_9BACT</name>
<sequence>MKILKDRSVFENDKATCYHHIGDEHFAMVVHDYVIFDQRPSDFRRDMLLFCQMYCRARSWEGYYHHRIAPHFLQVSLVHSGETCVHCGSEYWSAEAGDVILLPPLADYEFVTPKRCERSSLLIEGQLLHSLLAESGLEGRLVVTPAGLDFLENRFSQVGQSLAKAHNQEERRRISNLCFEILQYLAAPPPELLYPPALTKVLGLIDSDYGRPLSIADFTAAGGVSESGLARLFRRYLHTTPYRYLTSHRMRQAEMMLLQGVLSVKEIAARVGYDNPLNFSTEFKKFFGSSPRNFHR</sequence>
<keyword evidence="7" id="KW-1185">Reference proteome</keyword>
<dbReference type="Pfam" id="PF02311">
    <property type="entry name" value="AraC_binding"/>
    <property type="match status" value="1"/>
</dbReference>
<accession>A0A2U1ASU3</accession>
<dbReference type="AlphaFoldDB" id="A0A2U1ASU3"/>
<evidence type="ECO:0000313" key="7">
    <source>
        <dbReference type="Proteomes" id="UP000245959"/>
    </source>
</evidence>
<dbReference type="Pfam" id="PF12833">
    <property type="entry name" value="HTH_18"/>
    <property type="match status" value="1"/>
</dbReference>
<feature type="domain" description="HTH araC/xylS-type" evidence="5">
    <location>
        <begin position="199"/>
        <end position="296"/>
    </location>
</feature>
<dbReference type="SUPFAM" id="SSF51215">
    <property type="entry name" value="Regulatory protein AraC"/>
    <property type="match status" value="1"/>
</dbReference>
<dbReference type="InterPro" id="IPR037923">
    <property type="entry name" value="HTH-like"/>
</dbReference>
<dbReference type="Proteomes" id="UP000245959">
    <property type="component" value="Unassembled WGS sequence"/>
</dbReference>
<keyword evidence="4" id="KW-0804">Transcription</keyword>
<dbReference type="RefSeq" id="WP_116884698.1">
    <property type="nucleotide sequence ID" value="NZ_CAJKCJ010000077.1"/>
</dbReference>
<gene>
    <name evidence="6" type="ORF">C8D82_12111</name>
</gene>
<evidence type="ECO:0000256" key="1">
    <source>
        <dbReference type="ARBA" id="ARBA00023015"/>
    </source>
</evidence>
<dbReference type="GO" id="GO:0003700">
    <property type="term" value="F:DNA-binding transcription factor activity"/>
    <property type="evidence" value="ECO:0007669"/>
    <property type="project" value="InterPro"/>
</dbReference>
<dbReference type="Gene3D" id="1.10.10.60">
    <property type="entry name" value="Homeodomain-like"/>
    <property type="match status" value="1"/>
</dbReference>
<keyword evidence="2 6" id="KW-0238">DNA-binding</keyword>
<comment type="caution">
    <text evidence="6">The sequence shown here is derived from an EMBL/GenBank/DDBJ whole genome shotgun (WGS) entry which is preliminary data.</text>
</comment>
<dbReference type="PROSITE" id="PS01124">
    <property type="entry name" value="HTH_ARAC_FAMILY_2"/>
    <property type="match status" value="1"/>
</dbReference>
<dbReference type="InterPro" id="IPR018062">
    <property type="entry name" value="HTH_AraC-typ_CS"/>
</dbReference>
<evidence type="ECO:0000259" key="5">
    <source>
        <dbReference type="PROSITE" id="PS01124"/>
    </source>
</evidence>
<keyword evidence="1" id="KW-0805">Transcription regulation</keyword>
<dbReference type="InterPro" id="IPR020449">
    <property type="entry name" value="Tscrpt_reg_AraC-type_HTH"/>
</dbReference>
<dbReference type="GeneID" id="78295989"/>
<evidence type="ECO:0000313" key="6">
    <source>
        <dbReference type="EMBL" id="PVY39337.1"/>
    </source>
</evidence>
<evidence type="ECO:0000256" key="3">
    <source>
        <dbReference type="ARBA" id="ARBA00023159"/>
    </source>
</evidence>
<dbReference type="InterPro" id="IPR050204">
    <property type="entry name" value="AraC_XylS_family_regulators"/>
</dbReference>
<evidence type="ECO:0000256" key="2">
    <source>
        <dbReference type="ARBA" id="ARBA00023125"/>
    </source>
</evidence>
<evidence type="ECO:0000256" key="4">
    <source>
        <dbReference type="ARBA" id="ARBA00023163"/>
    </source>
</evidence>
<dbReference type="PRINTS" id="PR00032">
    <property type="entry name" value="HTHARAC"/>
</dbReference>
<organism evidence="6 7">
    <name type="scientific">Victivallis vadensis</name>
    <dbReference type="NCBI Taxonomy" id="172901"/>
    <lineage>
        <taxon>Bacteria</taxon>
        <taxon>Pseudomonadati</taxon>
        <taxon>Lentisphaerota</taxon>
        <taxon>Lentisphaeria</taxon>
        <taxon>Victivallales</taxon>
        <taxon>Victivallaceae</taxon>
        <taxon>Victivallis</taxon>
    </lineage>
</organism>
<dbReference type="InterPro" id="IPR009057">
    <property type="entry name" value="Homeodomain-like_sf"/>
</dbReference>
<dbReference type="PANTHER" id="PTHR46796">
    <property type="entry name" value="HTH-TYPE TRANSCRIPTIONAL ACTIVATOR RHAS-RELATED"/>
    <property type="match status" value="1"/>
</dbReference>